<feature type="region of interest" description="Disordered" evidence="1">
    <location>
        <begin position="379"/>
        <end position="399"/>
    </location>
</feature>
<proteinExistence type="predicted"/>
<protein>
    <submittedName>
        <fullName evidence="3">Uncharacterized protein</fullName>
    </submittedName>
</protein>
<sequence length="425" mass="45123">MSLGSSLWARSAFSLSFITHNVRASPGRTSCPEPDYTAPNGLQFDVECGSHIPSANLYDDPFPGDYNNVKECIDACSLATQAPCFGVSYHISSGDCFFKNSSVSTASVTPRRNDDWNSAVANAEQLENTDTSCGYQNGTTQTTPNGEEFDIICNTDMGGHDSLVGNGGGYWPLHADSLAECMDMCSHQQLELCAAVAYNPGMEHGYGNCYPKLVKNGSRSYGGGIAKTHLAIAKPPTIDFTCRDKSTMNLMDSLVATTYCDYDRAARDLVIYHKDNMTSCVDSCAEWPSQNSTCHAVVFDSKMEKGYQNCYLKAEKGNQVVHVGFANAVLAAPQSSSSVSVSDSRSGLFSSRTRTAETGTATSTEGFVAGSTSTNSVMAISSPTISPSDAPSAASPRVKGGRSKALVRTVLGALLVSAMVLELAV</sequence>
<reference evidence="3" key="1">
    <citation type="journal article" date="2020" name="Stud. Mycol.">
        <title>101 Dothideomycetes genomes: a test case for predicting lifestyles and emergence of pathogens.</title>
        <authorList>
            <person name="Haridas S."/>
            <person name="Albert R."/>
            <person name="Binder M."/>
            <person name="Bloem J."/>
            <person name="Labutti K."/>
            <person name="Salamov A."/>
            <person name="Andreopoulos B."/>
            <person name="Baker S."/>
            <person name="Barry K."/>
            <person name="Bills G."/>
            <person name="Bluhm B."/>
            <person name="Cannon C."/>
            <person name="Castanera R."/>
            <person name="Culley D."/>
            <person name="Daum C."/>
            <person name="Ezra D."/>
            <person name="Gonzalez J."/>
            <person name="Henrissat B."/>
            <person name="Kuo A."/>
            <person name="Liang C."/>
            <person name="Lipzen A."/>
            <person name="Lutzoni F."/>
            <person name="Magnuson J."/>
            <person name="Mondo S."/>
            <person name="Nolan M."/>
            <person name="Ohm R."/>
            <person name="Pangilinan J."/>
            <person name="Park H.-J."/>
            <person name="Ramirez L."/>
            <person name="Alfaro M."/>
            <person name="Sun H."/>
            <person name="Tritt A."/>
            <person name="Yoshinaga Y."/>
            <person name="Zwiers L.-H."/>
            <person name="Turgeon B."/>
            <person name="Goodwin S."/>
            <person name="Spatafora J."/>
            <person name="Crous P."/>
            <person name="Grigoriev I."/>
        </authorList>
    </citation>
    <scope>NUCLEOTIDE SEQUENCE</scope>
    <source>
        <strain evidence="3">CBS 113979</strain>
    </source>
</reference>
<evidence type="ECO:0000256" key="2">
    <source>
        <dbReference type="SAM" id="SignalP"/>
    </source>
</evidence>
<keyword evidence="4" id="KW-1185">Reference proteome</keyword>
<dbReference type="EMBL" id="ML977145">
    <property type="protein sequence ID" value="KAF1989487.1"/>
    <property type="molecule type" value="Genomic_DNA"/>
</dbReference>
<evidence type="ECO:0000256" key="1">
    <source>
        <dbReference type="SAM" id="MobiDB-lite"/>
    </source>
</evidence>
<name>A0A6G1H8U8_9PEZI</name>
<keyword evidence="2" id="KW-0732">Signal</keyword>
<organism evidence="3 4">
    <name type="scientific">Aulographum hederae CBS 113979</name>
    <dbReference type="NCBI Taxonomy" id="1176131"/>
    <lineage>
        <taxon>Eukaryota</taxon>
        <taxon>Fungi</taxon>
        <taxon>Dikarya</taxon>
        <taxon>Ascomycota</taxon>
        <taxon>Pezizomycotina</taxon>
        <taxon>Dothideomycetes</taxon>
        <taxon>Pleosporomycetidae</taxon>
        <taxon>Aulographales</taxon>
        <taxon>Aulographaceae</taxon>
    </lineage>
</organism>
<feature type="signal peptide" evidence="2">
    <location>
        <begin position="1"/>
        <end position="24"/>
    </location>
</feature>
<evidence type="ECO:0000313" key="3">
    <source>
        <dbReference type="EMBL" id="KAF1989487.1"/>
    </source>
</evidence>
<gene>
    <name evidence="3" type="ORF">K402DRAFT_273489</name>
</gene>
<dbReference type="AlphaFoldDB" id="A0A6G1H8U8"/>
<feature type="chain" id="PRO_5026171245" evidence="2">
    <location>
        <begin position="25"/>
        <end position="425"/>
    </location>
</feature>
<evidence type="ECO:0000313" key="4">
    <source>
        <dbReference type="Proteomes" id="UP000800041"/>
    </source>
</evidence>
<dbReference type="OrthoDB" id="3943216at2759"/>
<feature type="compositionally biased region" description="Low complexity" evidence="1">
    <location>
        <begin position="379"/>
        <end position="396"/>
    </location>
</feature>
<accession>A0A6G1H8U8</accession>
<dbReference type="Proteomes" id="UP000800041">
    <property type="component" value="Unassembled WGS sequence"/>
</dbReference>